<accession>A0ABQ4Q645</accession>
<feature type="domain" description="EAL" evidence="4">
    <location>
        <begin position="480"/>
        <end position="734"/>
    </location>
</feature>
<evidence type="ECO:0000259" key="3">
    <source>
        <dbReference type="PROSITE" id="PS50112"/>
    </source>
</evidence>
<dbReference type="PROSITE" id="PS50110">
    <property type="entry name" value="RESPONSE_REGULATORY"/>
    <property type="match status" value="1"/>
</dbReference>
<feature type="domain" description="Response regulatory" evidence="2">
    <location>
        <begin position="33"/>
        <end position="147"/>
    </location>
</feature>
<comment type="caution">
    <text evidence="6">The sequence shown here is derived from an EMBL/GenBank/DDBJ whole genome shotgun (WGS) entry which is preliminary data.</text>
</comment>
<dbReference type="Proteomes" id="UP000887222">
    <property type="component" value="Unassembled WGS sequence"/>
</dbReference>
<dbReference type="InterPro" id="IPR000160">
    <property type="entry name" value="GGDEF_dom"/>
</dbReference>
<dbReference type="Gene3D" id="3.30.450.20">
    <property type="entry name" value="PAS domain"/>
    <property type="match status" value="1"/>
</dbReference>
<dbReference type="SUPFAM" id="SSF55073">
    <property type="entry name" value="Nucleotide cyclase"/>
    <property type="match status" value="1"/>
</dbReference>
<dbReference type="InterPro" id="IPR035919">
    <property type="entry name" value="EAL_sf"/>
</dbReference>
<dbReference type="InterPro" id="IPR029787">
    <property type="entry name" value="Nucleotide_cyclase"/>
</dbReference>
<dbReference type="RefSeq" id="WP_220808840.1">
    <property type="nucleotide sequence ID" value="NZ_BPMK01000010.1"/>
</dbReference>
<dbReference type="NCBIfam" id="TIGR00254">
    <property type="entry name" value="GGDEF"/>
    <property type="match status" value="1"/>
</dbReference>
<dbReference type="Gene3D" id="3.40.50.2300">
    <property type="match status" value="1"/>
</dbReference>
<dbReference type="InterPro" id="IPR001789">
    <property type="entry name" value="Sig_transdc_resp-reg_receiver"/>
</dbReference>
<dbReference type="CDD" id="cd00130">
    <property type="entry name" value="PAS"/>
    <property type="match status" value="1"/>
</dbReference>
<gene>
    <name evidence="6" type="ORF">NCCP691_25100</name>
</gene>
<dbReference type="CDD" id="cd01949">
    <property type="entry name" value="GGDEF"/>
    <property type="match status" value="1"/>
</dbReference>
<dbReference type="PROSITE" id="PS50112">
    <property type="entry name" value="PAS"/>
    <property type="match status" value="1"/>
</dbReference>
<dbReference type="SMART" id="SM00267">
    <property type="entry name" value="GGDEF"/>
    <property type="match status" value="1"/>
</dbReference>
<dbReference type="Pfam" id="PF00989">
    <property type="entry name" value="PAS"/>
    <property type="match status" value="1"/>
</dbReference>
<dbReference type="SMART" id="SM00052">
    <property type="entry name" value="EAL"/>
    <property type="match status" value="1"/>
</dbReference>
<evidence type="ECO:0000259" key="4">
    <source>
        <dbReference type="PROSITE" id="PS50883"/>
    </source>
</evidence>
<evidence type="ECO:0000256" key="1">
    <source>
        <dbReference type="PROSITE-ProRule" id="PRU00169"/>
    </source>
</evidence>
<keyword evidence="1" id="KW-0597">Phosphoprotein</keyword>
<evidence type="ECO:0000313" key="7">
    <source>
        <dbReference type="Proteomes" id="UP000887222"/>
    </source>
</evidence>
<dbReference type="InterPro" id="IPR013767">
    <property type="entry name" value="PAS_fold"/>
</dbReference>
<dbReference type="SUPFAM" id="SSF141868">
    <property type="entry name" value="EAL domain-like"/>
    <property type="match status" value="1"/>
</dbReference>
<dbReference type="InterPro" id="IPR035965">
    <property type="entry name" value="PAS-like_dom_sf"/>
</dbReference>
<dbReference type="InterPro" id="IPR001633">
    <property type="entry name" value="EAL_dom"/>
</dbReference>
<dbReference type="SMART" id="SM00448">
    <property type="entry name" value="REC"/>
    <property type="match status" value="1"/>
</dbReference>
<dbReference type="Pfam" id="PF00072">
    <property type="entry name" value="Response_reg"/>
    <property type="match status" value="1"/>
</dbReference>
<dbReference type="InterPro" id="IPR052155">
    <property type="entry name" value="Biofilm_reg_signaling"/>
</dbReference>
<dbReference type="PROSITE" id="PS50883">
    <property type="entry name" value="EAL"/>
    <property type="match status" value="1"/>
</dbReference>
<dbReference type="Gene3D" id="3.20.20.450">
    <property type="entry name" value="EAL domain"/>
    <property type="match status" value="1"/>
</dbReference>
<evidence type="ECO:0000259" key="5">
    <source>
        <dbReference type="PROSITE" id="PS50887"/>
    </source>
</evidence>
<keyword evidence="7" id="KW-1185">Reference proteome</keyword>
<reference evidence="6 7" key="1">
    <citation type="journal article" date="2022" name="Int. J. Syst. Evol. Microbiol.">
        <title>Noviherbaspirillum aridicola sp. nov., isolated from an arid soil in Pakistan.</title>
        <authorList>
            <person name="Khan I.U."/>
            <person name="Saqib M."/>
            <person name="Amin A."/>
            <person name="Hussain F."/>
            <person name="Li L."/>
            <person name="Liu Y.H."/>
            <person name="Fang B.Z."/>
            <person name="Ahmed I."/>
            <person name="Li W.J."/>
        </authorList>
    </citation>
    <scope>NUCLEOTIDE SEQUENCE [LARGE SCALE GENOMIC DNA]</scope>
    <source>
        <strain evidence="6 7">NCCP-691</strain>
    </source>
</reference>
<dbReference type="NCBIfam" id="TIGR00229">
    <property type="entry name" value="sensory_box"/>
    <property type="match status" value="1"/>
</dbReference>
<evidence type="ECO:0008006" key="8">
    <source>
        <dbReference type="Google" id="ProtNLM"/>
    </source>
</evidence>
<evidence type="ECO:0000313" key="6">
    <source>
        <dbReference type="EMBL" id="GIZ52496.1"/>
    </source>
</evidence>
<dbReference type="PANTHER" id="PTHR44757">
    <property type="entry name" value="DIGUANYLATE CYCLASE DGCP"/>
    <property type="match status" value="1"/>
</dbReference>
<dbReference type="CDD" id="cd01948">
    <property type="entry name" value="EAL"/>
    <property type="match status" value="1"/>
</dbReference>
<dbReference type="SUPFAM" id="SSF52172">
    <property type="entry name" value="CheY-like"/>
    <property type="match status" value="1"/>
</dbReference>
<protein>
    <recommendedName>
        <fullName evidence="8">Two-component system response regulator</fullName>
    </recommendedName>
</protein>
<dbReference type="PANTHER" id="PTHR44757:SF2">
    <property type="entry name" value="BIOFILM ARCHITECTURE MAINTENANCE PROTEIN MBAA"/>
    <property type="match status" value="1"/>
</dbReference>
<name>A0ABQ4Q645_9BURK</name>
<dbReference type="InterPro" id="IPR011006">
    <property type="entry name" value="CheY-like_superfamily"/>
</dbReference>
<sequence length="734" mass="81625">MTTIPLTSAPYSGALASALGLPIVQKARNGRPRIMITDDDARVASSIRALLTTFDYDVEVSNSALEAVGRLSDNSYDLMLLDLRMPGIDGHQTMDLLAHSGIEVPVIVVSGEKDIDAAVGALKRGAINYLRKPFRSEELINAVGQALQKRQLQIEQEEMRHRLECSERMYRYLVDSLPDIIYTLDPDGHFTYVNDRAQHLLGYTRDQLIGEHYSSIVHEEDLDRARYVFQERRVGDRASRNVELRMKSCNAMGEQMVFDNTLLTISFNSTALYTKAATDKEPQLFGTFGVARDITDLKRAERRILYQAYHDVLTDLPNRALFKDRLDLATIHASRNNTGIAVMFVDLDGFKLVNDTLGHHMGDQLLQQVAQRMRSNLRKGDTLARVGGDEFALLLPEVKRRDDAATIAQKFLWSLEQPFELGGQVVHLSASIGIALFPEDGTTMEDLLRHADIAMYQVKVAGKNGHQFYDAQMEAAANEKVSVVHALHRAIELNQLEVYYQPQIAVGTRRIVGAEALLRWNHPERGILAAGEFLPFVEENGLMRLMTAWLIDNVCRDLQKWNNSNHSIERISINLSPQCFDRGDIGTRIAHALRAHGIPSSQLEVEITENVFISNPQNAVMQLSALADIGVSIAVDDFGTGYSSLAYLQRFPVHTLKIDRSFVRDIVDPGGHYPMVLAVISIANAMSLKVIAEGVETTEQAAYLEAAGCSLMQGFLFAPALACDAFTASLQVDG</sequence>
<dbReference type="InterPro" id="IPR000014">
    <property type="entry name" value="PAS"/>
</dbReference>
<dbReference type="PROSITE" id="PS50887">
    <property type="entry name" value="GGDEF"/>
    <property type="match status" value="1"/>
</dbReference>
<dbReference type="InterPro" id="IPR043128">
    <property type="entry name" value="Rev_trsase/Diguanyl_cyclase"/>
</dbReference>
<dbReference type="SUPFAM" id="SSF55785">
    <property type="entry name" value="PYP-like sensor domain (PAS domain)"/>
    <property type="match status" value="1"/>
</dbReference>
<evidence type="ECO:0000259" key="2">
    <source>
        <dbReference type="PROSITE" id="PS50110"/>
    </source>
</evidence>
<dbReference type="Gene3D" id="3.30.70.270">
    <property type="match status" value="1"/>
</dbReference>
<feature type="domain" description="PAS" evidence="3">
    <location>
        <begin position="166"/>
        <end position="231"/>
    </location>
</feature>
<dbReference type="Pfam" id="PF00563">
    <property type="entry name" value="EAL"/>
    <property type="match status" value="1"/>
</dbReference>
<feature type="domain" description="GGDEF" evidence="5">
    <location>
        <begin position="338"/>
        <end position="471"/>
    </location>
</feature>
<organism evidence="6 7">
    <name type="scientific">Noviherbaspirillum aridicola</name>
    <dbReference type="NCBI Taxonomy" id="2849687"/>
    <lineage>
        <taxon>Bacteria</taxon>
        <taxon>Pseudomonadati</taxon>
        <taxon>Pseudomonadota</taxon>
        <taxon>Betaproteobacteria</taxon>
        <taxon>Burkholderiales</taxon>
        <taxon>Oxalobacteraceae</taxon>
        <taxon>Noviherbaspirillum</taxon>
    </lineage>
</organism>
<dbReference type="Pfam" id="PF00990">
    <property type="entry name" value="GGDEF"/>
    <property type="match status" value="1"/>
</dbReference>
<feature type="modified residue" description="4-aspartylphosphate" evidence="1">
    <location>
        <position position="82"/>
    </location>
</feature>
<dbReference type="SMART" id="SM00091">
    <property type="entry name" value="PAS"/>
    <property type="match status" value="1"/>
</dbReference>
<proteinExistence type="predicted"/>
<dbReference type="EMBL" id="BPMK01000010">
    <property type="protein sequence ID" value="GIZ52496.1"/>
    <property type="molecule type" value="Genomic_DNA"/>
</dbReference>